<evidence type="ECO:0000256" key="17">
    <source>
        <dbReference type="ARBA" id="ARBA00034111"/>
    </source>
</evidence>
<dbReference type="EMBL" id="AAZO01005639">
    <property type="status" value="NOT_ANNOTATED_CDS"/>
    <property type="molecule type" value="Genomic_DNA"/>
</dbReference>
<dbReference type="CTD" id="8238560"/>
<dbReference type="GO" id="GO:0005768">
    <property type="term" value="C:endosome"/>
    <property type="evidence" value="ECO:0007669"/>
    <property type="project" value="UniProtKB-SubCell"/>
</dbReference>
<keyword evidence="6" id="KW-0106">Calcium</keyword>
<dbReference type="HOGENOM" id="CLU_108196_0_0_1"/>
<keyword evidence="8" id="KW-0107">Calcium channel</keyword>
<organism>
    <name type="scientific">Pediculus humanus subsp. corporis</name>
    <name type="common">Body louse</name>
    <dbReference type="NCBI Taxonomy" id="121224"/>
    <lineage>
        <taxon>Eukaryota</taxon>
        <taxon>Metazoa</taxon>
        <taxon>Ecdysozoa</taxon>
        <taxon>Arthropoda</taxon>
        <taxon>Hexapoda</taxon>
        <taxon>Insecta</taxon>
        <taxon>Pterygota</taxon>
        <taxon>Neoptera</taxon>
        <taxon>Paraneoptera</taxon>
        <taxon>Psocodea</taxon>
        <taxon>Troctomorpha</taxon>
        <taxon>Phthiraptera</taxon>
        <taxon>Anoplura</taxon>
        <taxon>Pediculidae</taxon>
        <taxon>Pediculus</taxon>
    </lineage>
</organism>
<dbReference type="GeneID" id="8238560"/>
<feature type="transmembrane region" description="Helical" evidence="19">
    <location>
        <begin position="32"/>
        <end position="54"/>
    </location>
</feature>
<keyword evidence="10" id="KW-0967">Endosome</keyword>
<keyword evidence="13 19" id="KW-0472">Membrane</keyword>
<evidence type="ECO:0000256" key="3">
    <source>
        <dbReference type="ARBA" id="ARBA00010023"/>
    </source>
</evidence>
<dbReference type="InParanoid" id="E0VVH2"/>
<dbReference type="KEGG" id="phu:Phum_PHUM463260"/>
<dbReference type="AlphaFoldDB" id="E0VVH2"/>
<evidence type="ECO:0000256" key="1">
    <source>
        <dbReference type="ARBA" id="ARBA00004177"/>
    </source>
</evidence>
<dbReference type="OMA" id="CIELNTI"/>
<gene>
    <name evidence="21" type="primary">8238560</name>
    <name evidence="20" type="ORF">Phum_PHUM463260</name>
</gene>
<evidence type="ECO:0000256" key="6">
    <source>
        <dbReference type="ARBA" id="ARBA00022568"/>
    </source>
</evidence>
<protein>
    <recommendedName>
        <fullName evidence="4">Calcium channel flower</fullName>
    </recommendedName>
</protein>
<dbReference type="GO" id="GO:0030672">
    <property type="term" value="C:synaptic vesicle membrane"/>
    <property type="evidence" value="ECO:0007669"/>
    <property type="project" value="UniProtKB-SubCell"/>
</dbReference>
<feature type="transmembrane region" description="Helical" evidence="19">
    <location>
        <begin position="66"/>
        <end position="86"/>
    </location>
</feature>
<sequence length="223" mass="24150">MDKVGSLLARPNKDLVEKDDVPWWLKLAGRGVGTIGGGLAIFFGVWNCVGILLAKSDCLLAGIWQMLAGFFVIIVEAPCCCIFIDFVQTFSDWVDKRPFWNRGLFYISIAIPPIFLCFSFSSLIGSGLIFVTGVIYGFMALGKKGSQEDMAAMAAPHQGFTSPTGGQPDHSITLMEDPDVASAGEMRSNAVNDSNLSVFQPNTNVNMKSSLTQNAQDIARDIP</sequence>
<keyword evidence="14" id="KW-0966">Cell projection</keyword>
<evidence type="ECO:0000256" key="4">
    <source>
        <dbReference type="ARBA" id="ARBA00016120"/>
    </source>
</evidence>
<dbReference type="InterPro" id="IPR019365">
    <property type="entry name" value="TVP18/Ca-channel_flower"/>
</dbReference>
<keyword evidence="5" id="KW-0813">Transport</keyword>
<dbReference type="GO" id="GO:0006897">
    <property type="term" value="P:endocytosis"/>
    <property type="evidence" value="ECO:0007669"/>
    <property type="project" value="UniProtKB-KW"/>
</dbReference>
<dbReference type="RefSeq" id="XP_002430116.1">
    <property type="nucleotide sequence ID" value="XM_002430071.1"/>
</dbReference>
<evidence type="ECO:0000256" key="11">
    <source>
        <dbReference type="ARBA" id="ARBA00022989"/>
    </source>
</evidence>
<keyword evidence="16" id="KW-0968">Cytoplasmic vesicle</keyword>
<evidence type="ECO:0000256" key="18">
    <source>
        <dbReference type="ARBA" id="ARBA00046506"/>
    </source>
</evidence>
<evidence type="ECO:0000313" key="20">
    <source>
        <dbReference type="EMBL" id="EEB17378.1"/>
    </source>
</evidence>
<reference evidence="20" key="1">
    <citation type="submission" date="2007-04" db="EMBL/GenBank/DDBJ databases">
        <title>Annotation of Pediculus humanus corporis strain USDA.</title>
        <authorList>
            <person name="Kirkness E."/>
            <person name="Hannick L."/>
            <person name="Hass B."/>
            <person name="Bruggner R."/>
            <person name="Lawson D."/>
            <person name="Bidwell S."/>
            <person name="Joardar V."/>
            <person name="Caler E."/>
            <person name="Walenz B."/>
            <person name="Inman J."/>
            <person name="Schobel S."/>
            <person name="Galinsky K."/>
            <person name="Amedeo P."/>
            <person name="Strausberg R."/>
        </authorList>
    </citation>
    <scope>NUCLEOTIDE SEQUENCE</scope>
    <source>
        <strain evidence="20">USDA</strain>
    </source>
</reference>
<proteinExistence type="inferred from homology"/>
<dbReference type="PANTHER" id="PTHR13314:SF2">
    <property type="entry name" value="CALCIUM CHANNEL FLOWER HOMOLOG"/>
    <property type="match status" value="1"/>
</dbReference>
<feature type="transmembrane region" description="Helical" evidence="19">
    <location>
        <begin position="106"/>
        <end position="139"/>
    </location>
</feature>
<name>E0VVH2_PEDHC</name>
<evidence type="ECO:0000256" key="10">
    <source>
        <dbReference type="ARBA" id="ARBA00022753"/>
    </source>
</evidence>
<evidence type="ECO:0000256" key="12">
    <source>
        <dbReference type="ARBA" id="ARBA00023065"/>
    </source>
</evidence>
<keyword evidence="7" id="KW-0254">Endocytosis</keyword>
<dbReference type="FunCoup" id="E0VVH2">
    <property type="interactions" value="722"/>
</dbReference>
<keyword evidence="15" id="KW-0407">Ion channel</keyword>
<keyword evidence="9 19" id="KW-0812">Transmembrane</keyword>
<evidence type="ECO:0000256" key="15">
    <source>
        <dbReference type="ARBA" id="ARBA00023303"/>
    </source>
</evidence>
<keyword evidence="12" id="KW-0406">Ion transport</keyword>
<evidence type="ECO:0000256" key="14">
    <source>
        <dbReference type="ARBA" id="ARBA00023273"/>
    </source>
</evidence>
<dbReference type="Pfam" id="PF10233">
    <property type="entry name" value="Cg6151-P"/>
    <property type="match status" value="1"/>
</dbReference>
<evidence type="ECO:0000313" key="21">
    <source>
        <dbReference type="EnsemblMetazoa" id="PHUM463260-PA"/>
    </source>
</evidence>
<evidence type="ECO:0000256" key="5">
    <source>
        <dbReference type="ARBA" id="ARBA00022448"/>
    </source>
</evidence>
<evidence type="ECO:0000256" key="16">
    <source>
        <dbReference type="ARBA" id="ARBA00023329"/>
    </source>
</evidence>
<dbReference type="EMBL" id="DS235811">
    <property type="protein sequence ID" value="EEB17378.1"/>
    <property type="molecule type" value="Genomic_DNA"/>
</dbReference>
<dbReference type="OrthoDB" id="9934994at2759"/>
<keyword evidence="6" id="KW-0109">Calcium transport</keyword>
<evidence type="ECO:0000256" key="7">
    <source>
        <dbReference type="ARBA" id="ARBA00022583"/>
    </source>
</evidence>
<dbReference type="GO" id="GO:0042734">
    <property type="term" value="C:presynaptic membrane"/>
    <property type="evidence" value="ECO:0007669"/>
    <property type="project" value="UniProtKB-SubCell"/>
</dbReference>
<reference evidence="21" key="3">
    <citation type="submission" date="2021-02" db="UniProtKB">
        <authorList>
            <consortium name="EnsemblMetazoa"/>
        </authorList>
    </citation>
    <scope>IDENTIFICATION</scope>
    <source>
        <strain evidence="21">USDA</strain>
    </source>
</reference>
<dbReference type="SMART" id="SM01077">
    <property type="entry name" value="Cg6151-P"/>
    <property type="match status" value="1"/>
</dbReference>
<comment type="subcellular location">
    <subcellularLocation>
        <location evidence="2">Cytoplasmic vesicle</location>
        <location evidence="2">Secretory vesicle</location>
        <location evidence="2">Synaptic vesicle membrane</location>
        <topology evidence="2">Multi-pass membrane protein</topology>
    </subcellularLocation>
    <subcellularLocation>
        <location evidence="1">Endosome</location>
    </subcellularLocation>
    <subcellularLocation>
        <location evidence="17">Presynaptic cell membrane</location>
    </subcellularLocation>
</comment>
<keyword evidence="22" id="KW-1185">Reference proteome</keyword>
<keyword evidence="11 19" id="KW-1133">Transmembrane helix</keyword>
<accession>E0VVH2</accession>
<dbReference type="eggNOG" id="KOG4085">
    <property type="taxonomic scope" value="Eukaryota"/>
</dbReference>
<reference evidence="20" key="2">
    <citation type="submission" date="2007-04" db="EMBL/GenBank/DDBJ databases">
        <title>The genome of the human body louse.</title>
        <authorList>
            <consortium name="The Human Body Louse Genome Consortium"/>
            <person name="Kirkness E."/>
            <person name="Walenz B."/>
            <person name="Hass B."/>
            <person name="Bruggner R."/>
            <person name="Strausberg R."/>
        </authorList>
    </citation>
    <scope>NUCLEOTIDE SEQUENCE</scope>
    <source>
        <strain evidence="20">USDA</strain>
    </source>
</reference>
<dbReference type="EnsemblMetazoa" id="PHUM463260-RA">
    <property type="protein sequence ID" value="PHUM463260-PA"/>
    <property type="gene ID" value="PHUM463260"/>
</dbReference>
<evidence type="ECO:0000313" key="22">
    <source>
        <dbReference type="Proteomes" id="UP000009046"/>
    </source>
</evidence>
<comment type="similarity">
    <text evidence="3">Belongs to the calcium channel flower family.</text>
</comment>
<dbReference type="GO" id="GO:0005262">
    <property type="term" value="F:calcium channel activity"/>
    <property type="evidence" value="ECO:0007669"/>
    <property type="project" value="UniProtKB-KW"/>
</dbReference>
<evidence type="ECO:0000256" key="8">
    <source>
        <dbReference type="ARBA" id="ARBA00022673"/>
    </source>
</evidence>
<evidence type="ECO:0000256" key="9">
    <source>
        <dbReference type="ARBA" id="ARBA00022692"/>
    </source>
</evidence>
<dbReference type="Proteomes" id="UP000009046">
    <property type="component" value="Unassembled WGS sequence"/>
</dbReference>
<dbReference type="VEuPathDB" id="VectorBase:PHUM463260"/>
<comment type="subunit">
    <text evidence="18">Homomultimer. Associates with the dally/ magu complex.</text>
</comment>
<evidence type="ECO:0000256" key="19">
    <source>
        <dbReference type="SAM" id="Phobius"/>
    </source>
</evidence>
<evidence type="ECO:0000256" key="13">
    <source>
        <dbReference type="ARBA" id="ARBA00023136"/>
    </source>
</evidence>
<dbReference type="PANTHER" id="PTHR13314">
    <property type="entry name" value="CALCIUM CHANNEL FLOWER HOMOLOG"/>
    <property type="match status" value="1"/>
</dbReference>
<evidence type="ECO:0000256" key="2">
    <source>
        <dbReference type="ARBA" id="ARBA00004644"/>
    </source>
</evidence>